<dbReference type="Pfam" id="PF00126">
    <property type="entry name" value="HTH_1"/>
    <property type="match status" value="1"/>
</dbReference>
<dbReference type="PANTHER" id="PTHR30537:SF5">
    <property type="entry name" value="HTH-TYPE TRANSCRIPTIONAL ACTIVATOR TTDR-RELATED"/>
    <property type="match status" value="1"/>
</dbReference>
<dbReference type="Proteomes" id="UP000307574">
    <property type="component" value="Unassembled WGS sequence"/>
</dbReference>
<dbReference type="GO" id="GO:0003700">
    <property type="term" value="F:DNA-binding transcription factor activity"/>
    <property type="evidence" value="ECO:0007669"/>
    <property type="project" value="InterPro"/>
</dbReference>
<organism evidence="6 7">
    <name type="scientific">Vibrio kanaloae</name>
    <dbReference type="NCBI Taxonomy" id="170673"/>
    <lineage>
        <taxon>Bacteria</taxon>
        <taxon>Pseudomonadati</taxon>
        <taxon>Pseudomonadota</taxon>
        <taxon>Gammaproteobacteria</taxon>
        <taxon>Vibrionales</taxon>
        <taxon>Vibrionaceae</taxon>
        <taxon>Vibrio</taxon>
    </lineage>
</organism>
<dbReference type="Gene3D" id="1.10.10.10">
    <property type="entry name" value="Winged helix-like DNA-binding domain superfamily/Winged helix DNA-binding domain"/>
    <property type="match status" value="1"/>
</dbReference>
<evidence type="ECO:0000256" key="1">
    <source>
        <dbReference type="ARBA" id="ARBA00009437"/>
    </source>
</evidence>
<dbReference type="InterPro" id="IPR000847">
    <property type="entry name" value="LysR_HTH_N"/>
</dbReference>
<feature type="domain" description="HTH lysR-type" evidence="5">
    <location>
        <begin position="9"/>
        <end position="66"/>
    </location>
</feature>
<dbReference type="InterPro" id="IPR005119">
    <property type="entry name" value="LysR_subst-bd"/>
</dbReference>
<dbReference type="InterPro" id="IPR036390">
    <property type="entry name" value="WH_DNA-bd_sf"/>
</dbReference>
<dbReference type="AlphaFoldDB" id="A0A4U1Z2F9"/>
<proteinExistence type="inferred from homology"/>
<dbReference type="GO" id="GO:0003677">
    <property type="term" value="F:DNA binding"/>
    <property type="evidence" value="ECO:0007669"/>
    <property type="project" value="UniProtKB-KW"/>
</dbReference>
<keyword evidence="2" id="KW-0805">Transcription regulation</keyword>
<evidence type="ECO:0000256" key="2">
    <source>
        <dbReference type="ARBA" id="ARBA00023015"/>
    </source>
</evidence>
<dbReference type="SUPFAM" id="SSF46785">
    <property type="entry name" value="Winged helix' DNA-binding domain"/>
    <property type="match status" value="1"/>
</dbReference>
<dbReference type="RefSeq" id="WP_136981119.1">
    <property type="nucleotide sequence ID" value="NZ_SYUV01000072.1"/>
</dbReference>
<evidence type="ECO:0000313" key="7">
    <source>
        <dbReference type="Proteomes" id="UP000307574"/>
    </source>
</evidence>
<dbReference type="EMBL" id="SYUV01000072">
    <property type="protein sequence ID" value="TKF27742.1"/>
    <property type="molecule type" value="Genomic_DNA"/>
</dbReference>
<dbReference type="Gene3D" id="3.40.190.10">
    <property type="entry name" value="Periplasmic binding protein-like II"/>
    <property type="match status" value="2"/>
</dbReference>
<evidence type="ECO:0000256" key="4">
    <source>
        <dbReference type="ARBA" id="ARBA00023163"/>
    </source>
</evidence>
<dbReference type="InterPro" id="IPR058163">
    <property type="entry name" value="LysR-type_TF_proteobact-type"/>
</dbReference>
<gene>
    <name evidence="6" type="ORF">FCV50_19335</name>
</gene>
<dbReference type="PROSITE" id="PS50931">
    <property type="entry name" value="HTH_LYSR"/>
    <property type="match status" value="1"/>
</dbReference>
<keyword evidence="3" id="KW-0238">DNA-binding</keyword>
<dbReference type="PANTHER" id="PTHR30537">
    <property type="entry name" value="HTH-TYPE TRANSCRIPTIONAL REGULATOR"/>
    <property type="match status" value="1"/>
</dbReference>
<dbReference type="SUPFAM" id="SSF53850">
    <property type="entry name" value="Periplasmic binding protein-like II"/>
    <property type="match status" value="1"/>
</dbReference>
<dbReference type="InterPro" id="IPR036388">
    <property type="entry name" value="WH-like_DNA-bd_sf"/>
</dbReference>
<reference evidence="6 7" key="1">
    <citation type="submission" date="2019-04" db="EMBL/GenBank/DDBJ databases">
        <title>A reverse ecology approach based on a biological definition of microbial populations.</title>
        <authorList>
            <person name="Arevalo P."/>
            <person name="Vaninsberghe D."/>
            <person name="Elsherbini J."/>
            <person name="Gore J."/>
            <person name="Polz M."/>
        </authorList>
    </citation>
    <scope>NUCLEOTIDE SEQUENCE [LARGE SCALE GENOMIC DNA]</scope>
    <source>
        <strain evidence="6 7">10N.261.46.F4</strain>
    </source>
</reference>
<evidence type="ECO:0000313" key="6">
    <source>
        <dbReference type="EMBL" id="TKF27742.1"/>
    </source>
</evidence>
<accession>A0A4U1Z2F9</accession>
<keyword evidence="4" id="KW-0804">Transcription</keyword>
<comment type="similarity">
    <text evidence="1">Belongs to the LysR transcriptional regulatory family.</text>
</comment>
<comment type="caution">
    <text evidence="6">The sequence shown here is derived from an EMBL/GenBank/DDBJ whole genome shotgun (WGS) entry which is preliminary data.</text>
</comment>
<evidence type="ECO:0000259" key="5">
    <source>
        <dbReference type="PROSITE" id="PS50931"/>
    </source>
</evidence>
<sequence length="303" mass="34411">MSINRKMIPTTGCLIMFESAARLGSFASASEELFISTAAVSKQVKQLEDLLQVKLFNRTRTGVIVTKEGEEYLAVTRQALDILDKGSKKISNEESSTVVLNVEVGLCFLHFWLLPKLDDFRHHHPHIQINLIVNNERSQVVDDEGFDVAFFYSNVGTSNRDNYLLFHDRVLLVASPNFVETRLINKDMRSILQQWKIMLKEELPMWEGWESFCCRLGIKYDISDNILFVEDQVAVIQAALNDGGVALVTEWHVKDALKSGQLVALTPTVEYEDKAYFISIENPSENEAARLLVDWVTSQIEPV</sequence>
<dbReference type="Pfam" id="PF03466">
    <property type="entry name" value="LysR_substrate"/>
    <property type="match status" value="1"/>
</dbReference>
<name>A0A4U1Z2F9_9VIBR</name>
<protein>
    <submittedName>
        <fullName evidence="6">LysR family transcriptional regulator</fullName>
    </submittedName>
</protein>
<evidence type="ECO:0000256" key="3">
    <source>
        <dbReference type="ARBA" id="ARBA00023125"/>
    </source>
</evidence>